<feature type="transmembrane region" description="Helical" evidence="1">
    <location>
        <begin position="7"/>
        <end position="29"/>
    </location>
</feature>
<dbReference type="AlphaFoldDB" id="A0A1H4AMW6"/>
<feature type="transmembrane region" description="Helical" evidence="1">
    <location>
        <begin position="49"/>
        <end position="68"/>
    </location>
</feature>
<organism evidence="2 3">
    <name type="scientific">Bizionia paragorgiae</name>
    <dbReference type="NCBI Taxonomy" id="283786"/>
    <lineage>
        <taxon>Bacteria</taxon>
        <taxon>Pseudomonadati</taxon>
        <taxon>Bacteroidota</taxon>
        <taxon>Flavobacteriia</taxon>
        <taxon>Flavobacteriales</taxon>
        <taxon>Flavobacteriaceae</taxon>
        <taxon>Bizionia</taxon>
    </lineage>
</organism>
<evidence type="ECO:0000256" key="1">
    <source>
        <dbReference type="SAM" id="Phobius"/>
    </source>
</evidence>
<dbReference type="EMBL" id="FNQK01000011">
    <property type="protein sequence ID" value="SEA37215.1"/>
    <property type="molecule type" value="Genomic_DNA"/>
</dbReference>
<dbReference type="RefSeq" id="WP_092134506.1">
    <property type="nucleotide sequence ID" value="NZ_FNQK01000011.1"/>
</dbReference>
<sequence length="95" mass="10458">MNKKNILIGFIIGIITTIIGVIIYTIFIGMQVGLNSEQILDKITSVTALGKRASIGVLLNLPIFYFFLNKEKEDIAKGVLAAIIVVALNFMLNKF</sequence>
<protein>
    <submittedName>
        <fullName evidence="2">Uncharacterized protein</fullName>
    </submittedName>
</protein>
<keyword evidence="1" id="KW-0812">Transmembrane</keyword>
<keyword evidence="1" id="KW-0472">Membrane</keyword>
<feature type="transmembrane region" description="Helical" evidence="1">
    <location>
        <begin position="75"/>
        <end position="92"/>
    </location>
</feature>
<keyword evidence="1" id="KW-1133">Transmembrane helix</keyword>
<name>A0A1H4AMW6_BIZPA</name>
<dbReference type="Proteomes" id="UP000198846">
    <property type="component" value="Unassembled WGS sequence"/>
</dbReference>
<accession>A0A1H4AMW6</accession>
<reference evidence="2 3" key="1">
    <citation type="submission" date="2016-10" db="EMBL/GenBank/DDBJ databases">
        <authorList>
            <person name="de Groot N.N."/>
        </authorList>
    </citation>
    <scope>NUCLEOTIDE SEQUENCE [LARGE SCALE GENOMIC DNA]</scope>
    <source>
        <strain evidence="2 3">DSM 23842</strain>
    </source>
</reference>
<proteinExistence type="predicted"/>
<keyword evidence="3" id="KW-1185">Reference proteome</keyword>
<dbReference type="STRING" id="283786.SAMN04487990_11163"/>
<evidence type="ECO:0000313" key="3">
    <source>
        <dbReference type="Proteomes" id="UP000198846"/>
    </source>
</evidence>
<evidence type="ECO:0000313" key="2">
    <source>
        <dbReference type="EMBL" id="SEA37215.1"/>
    </source>
</evidence>
<gene>
    <name evidence="2" type="ORF">SAMN04487990_11163</name>
</gene>
<dbReference type="OrthoDB" id="1139423at2"/>